<feature type="transmembrane region" description="Helical" evidence="1">
    <location>
        <begin position="371"/>
        <end position="392"/>
    </location>
</feature>
<keyword evidence="1" id="KW-0472">Membrane</keyword>
<evidence type="ECO:0000313" key="3">
    <source>
        <dbReference type="Proteomes" id="UP001596072"/>
    </source>
</evidence>
<feature type="transmembrane region" description="Helical" evidence="1">
    <location>
        <begin position="247"/>
        <end position="267"/>
    </location>
</feature>
<dbReference type="RefSeq" id="WP_136433392.1">
    <property type="nucleotide sequence ID" value="NZ_JBHSNS010000001.1"/>
</dbReference>
<keyword evidence="3" id="KW-1185">Reference proteome</keyword>
<feature type="transmembrane region" description="Helical" evidence="1">
    <location>
        <begin position="113"/>
        <end position="132"/>
    </location>
</feature>
<sequence length="412" mass="43087">MNRVVRLMLGFGALPFLSAVAPLLLLPIIARIGGPAGWIAILTGQALGSFAGVLIMAGWTIHGQARVAASPTGRARHRIYAAALQRRVKAALVVLPCGCLLTAMVVDEYDVDALLMFVAMAMSGLSLTWFATGAGRPSWIVLYEAGPRLVAVALSAASIVATGQLWIYPVLLIVATALGVTSFHRAIMGQLWPRYERGDRVVARKEDIYGATASVTGAVYSSAPVPVASAALSEAWAAGLASADRLYRYATLVIVALANALQAWVLDPMDQRRRSRAQIALVMHTVLGLIGLGLLTLVGPTATAWLFGSDVTASPGTCWWFGMAFLGINISTALIRNIAIPTGRSGLVVLATVVSAVTGVAVMVMQETPTGIAMGLAASEVLSAVVVGAGLLMTARRQARTAAEEYTGLTHS</sequence>
<organism evidence="2 3">
    <name type="scientific">Nocardioides vastitatis</name>
    <dbReference type="NCBI Taxonomy" id="2568655"/>
    <lineage>
        <taxon>Bacteria</taxon>
        <taxon>Bacillati</taxon>
        <taxon>Actinomycetota</taxon>
        <taxon>Actinomycetes</taxon>
        <taxon>Propionibacteriales</taxon>
        <taxon>Nocardioidaceae</taxon>
        <taxon>Nocardioides</taxon>
    </lineage>
</organism>
<feature type="transmembrane region" description="Helical" evidence="1">
    <location>
        <begin position="88"/>
        <end position="107"/>
    </location>
</feature>
<feature type="transmembrane region" description="Helical" evidence="1">
    <location>
        <begin position="139"/>
        <end position="160"/>
    </location>
</feature>
<evidence type="ECO:0000256" key="1">
    <source>
        <dbReference type="SAM" id="Phobius"/>
    </source>
</evidence>
<dbReference type="EMBL" id="JBHSNS010000001">
    <property type="protein sequence ID" value="MFC5727444.1"/>
    <property type="molecule type" value="Genomic_DNA"/>
</dbReference>
<feature type="transmembrane region" description="Helical" evidence="1">
    <location>
        <begin position="36"/>
        <end position="57"/>
    </location>
</feature>
<evidence type="ECO:0000313" key="2">
    <source>
        <dbReference type="EMBL" id="MFC5727444.1"/>
    </source>
</evidence>
<keyword evidence="1" id="KW-0812">Transmembrane</keyword>
<reference evidence="3" key="1">
    <citation type="journal article" date="2019" name="Int. J. Syst. Evol. Microbiol.">
        <title>The Global Catalogue of Microorganisms (GCM) 10K type strain sequencing project: providing services to taxonomists for standard genome sequencing and annotation.</title>
        <authorList>
            <consortium name="The Broad Institute Genomics Platform"/>
            <consortium name="The Broad Institute Genome Sequencing Center for Infectious Disease"/>
            <person name="Wu L."/>
            <person name="Ma J."/>
        </authorList>
    </citation>
    <scope>NUCLEOTIDE SEQUENCE [LARGE SCALE GENOMIC DNA]</scope>
    <source>
        <strain evidence="3">YIM 94188</strain>
    </source>
</reference>
<gene>
    <name evidence="2" type="ORF">ACFPQB_00845</name>
</gene>
<comment type="caution">
    <text evidence="2">The sequence shown here is derived from an EMBL/GenBank/DDBJ whole genome shotgun (WGS) entry which is preliminary data.</text>
</comment>
<feature type="transmembrane region" description="Helical" evidence="1">
    <location>
        <begin position="166"/>
        <end position="187"/>
    </location>
</feature>
<proteinExistence type="predicted"/>
<feature type="transmembrane region" description="Helical" evidence="1">
    <location>
        <begin position="7"/>
        <end position="30"/>
    </location>
</feature>
<dbReference type="Proteomes" id="UP001596072">
    <property type="component" value="Unassembled WGS sequence"/>
</dbReference>
<evidence type="ECO:0008006" key="4">
    <source>
        <dbReference type="Google" id="ProtNLM"/>
    </source>
</evidence>
<protein>
    <recommendedName>
        <fullName evidence="4">Polysaccharide biosynthesis protein</fullName>
    </recommendedName>
</protein>
<feature type="transmembrane region" description="Helical" evidence="1">
    <location>
        <begin position="279"/>
        <end position="307"/>
    </location>
</feature>
<feature type="transmembrane region" description="Helical" evidence="1">
    <location>
        <begin position="208"/>
        <end position="227"/>
    </location>
</feature>
<keyword evidence="1" id="KW-1133">Transmembrane helix</keyword>
<name>A0ABW0ZCR5_9ACTN</name>
<accession>A0ABW0ZCR5</accession>
<feature type="transmembrane region" description="Helical" evidence="1">
    <location>
        <begin position="319"/>
        <end position="339"/>
    </location>
</feature>
<feature type="transmembrane region" description="Helical" evidence="1">
    <location>
        <begin position="346"/>
        <end position="365"/>
    </location>
</feature>